<evidence type="ECO:0000256" key="2">
    <source>
        <dbReference type="ARBA" id="ARBA00023180"/>
    </source>
</evidence>
<evidence type="ECO:0000256" key="4">
    <source>
        <dbReference type="SAM" id="SignalP"/>
    </source>
</evidence>
<evidence type="ECO:0000256" key="1">
    <source>
        <dbReference type="ARBA" id="ARBA00022729"/>
    </source>
</evidence>
<dbReference type="Gene3D" id="2.60.40.10">
    <property type="entry name" value="Immunoglobulins"/>
    <property type="match status" value="3"/>
</dbReference>
<dbReference type="SUPFAM" id="SSF48726">
    <property type="entry name" value="Immunoglobulin"/>
    <property type="match status" value="3"/>
</dbReference>
<dbReference type="InterPro" id="IPR013783">
    <property type="entry name" value="Ig-like_fold"/>
</dbReference>
<keyword evidence="3" id="KW-1133">Transmembrane helix</keyword>
<dbReference type="InterPro" id="IPR036179">
    <property type="entry name" value="Ig-like_dom_sf"/>
</dbReference>
<dbReference type="SMART" id="SM00408">
    <property type="entry name" value="IGc2"/>
    <property type="match status" value="2"/>
</dbReference>
<proteinExistence type="predicted"/>
<dbReference type="SMART" id="SM00409">
    <property type="entry name" value="IG"/>
    <property type="match status" value="3"/>
</dbReference>
<organism evidence="6 7">
    <name type="scientific">Oopsacas minuta</name>
    <dbReference type="NCBI Taxonomy" id="111878"/>
    <lineage>
        <taxon>Eukaryota</taxon>
        <taxon>Metazoa</taxon>
        <taxon>Porifera</taxon>
        <taxon>Hexactinellida</taxon>
        <taxon>Hexasterophora</taxon>
        <taxon>Lyssacinosida</taxon>
        <taxon>Leucopsacidae</taxon>
        <taxon>Oopsacas</taxon>
    </lineage>
</organism>
<dbReference type="InterPro" id="IPR050831">
    <property type="entry name" value="CEA_cell_adhesion"/>
</dbReference>
<dbReference type="InterPro" id="IPR007110">
    <property type="entry name" value="Ig-like_dom"/>
</dbReference>
<evidence type="ECO:0000256" key="3">
    <source>
        <dbReference type="SAM" id="Phobius"/>
    </source>
</evidence>
<keyword evidence="3" id="KW-0812">Transmembrane</keyword>
<feature type="signal peptide" evidence="4">
    <location>
        <begin position="1"/>
        <end position="17"/>
    </location>
</feature>
<feature type="domain" description="Ig-like" evidence="5">
    <location>
        <begin position="13"/>
        <end position="113"/>
    </location>
</feature>
<keyword evidence="2" id="KW-0325">Glycoprotein</keyword>
<keyword evidence="3" id="KW-0472">Membrane</keyword>
<keyword evidence="7" id="KW-1185">Reference proteome</keyword>
<protein>
    <recommendedName>
        <fullName evidence="5">Ig-like domain-containing protein</fullName>
    </recommendedName>
</protein>
<feature type="transmembrane region" description="Helical" evidence="3">
    <location>
        <begin position="321"/>
        <end position="350"/>
    </location>
</feature>
<name>A0AAV7JJ86_9METZ</name>
<dbReference type="InterPro" id="IPR003599">
    <property type="entry name" value="Ig_sub"/>
</dbReference>
<sequence>MTFLIFILLLWLPLTNSLSFISEPVDRTISIHFPVEFNCFVSHTDAILLIWSLNTQRFSCNGDCFPSLPGYVFETLRYNNATHFIMTIEAVNLTDNGTVSCIATELTSTMSITSTVVLIVNDVLDFLKTPGIPDGVEIILIGYSILFVCEVNKQGGTFVWKRRGSVVPDNPRYTYSTTPSKSSLNITSLTAVDIGEFVCEVTLASEVIASSPAIITLADYNAPSIQQGLAYEVNVIIGPQTVTCPVLGNPLPTEITWSQDGVTLPTSSTSGPYSNSGILQFDTSRELDTGKYDCTASNGLHTVNGTVYVEVTGLTGILTQWYVIMGLIVACLAVSCVGGAFVLSLVCCYIDQRSEDKLTKKYEERIKQVKSRRAERAREHRERFESAKTTQVSTIINDSSRPSSQPTVYKNIHTDKYQYTDFLKNPDGSVTYSVKQDRVQIGGKLGKRPNTVAEIEIAPIMEERPPTHLRLPRHTK</sequence>
<dbReference type="PANTHER" id="PTHR44427:SF21">
    <property type="entry name" value="CEA CELL ADHESION MOLECULE 19"/>
    <property type="match status" value="1"/>
</dbReference>
<feature type="domain" description="Ig-like" evidence="5">
    <location>
        <begin position="212"/>
        <end position="312"/>
    </location>
</feature>
<dbReference type="AlphaFoldDB" id="A0AAV7JJ86"/>
<dbReference type="Pfam" id="PF13927">
    <property type="entry name" value="Ig_3"/>
    <property type="match status" value="1"/>
</dbReference>
<gene>
    <name evidence="6" type="ORF">LOD99_6976</name>
</gene>
<evidence type="ECO:0000313" key="6">
    <source>
        <dbReference type="EMBL" id="KAI6648903.1"/>
    </source>
</evidence>
<reference evidence="6 7" key="1">
    <citation type="journal article" date="2023" name="BMC Biol.">
        <title>The compact genome of the sponge Oopsacas minuta (Hexactinellida) is lacking key metazoan core genes.</title>
        <authorList>
            <person name="Santini S."/>
            <person name="Schenkelaars Q."/>
            <person name="Jourda C."/>
            <person name="Duchesne M."/>
            <person name="Belahbib H."/>
            <person name="Rocher C."/>
            <person name="Selva M."/>
            <person name="Riesgo A."/>
            <person name="Vervoort M."/>
            <person name="Leys S.P."/>
            <person name="Kodjabachian L."/>
            <person name="Le Bivic A."/>
            <person name="Borchiellini C."/>
            <person name="Claverie J.M."/>
            <person name="Renard E."/>
        </authorList>
    </citation>
    <scope>NUCLEOTIDE SEQUENCE [LARGE SCALE GENOMIC DNA]</scope>
    <source>
        <strain evidence="6">SPO-2</strain>
    </source>
</reference>
<dbReference type="InterPro" id="IPR003598">
    <property type="entry name" value="Ig_sub2"/>
</dbReference>
<keyword evidence="1 4" id="KW-0732">Signal</keyword>
<feature type="domain" description="Ig-like" evidence="5">
    <location>
        <begin position="130"/>
        <end position="209"/>
    </location>
</feature>
<evidence type="ECO:0000259" key="5">
    <source>
        <dbReference type="PROSITE" id="PS50835"/>
    </source>
</evidence>
<evidence type="ECO:0000313" key="7">
    <source>
        <dbReference type="Proteomes" id="UP001165289"/>
    </source>
</evidence>
<dbReference type="Proteomes" id="UP001165289">
    <property type="component" value="Unassembled WGS sequence"/>
</dbReference>
<dbReference type="EMBL" id="JAKMXF010000324">
    <property type="protein sequence ID" value="KAI6648903.1"/>
    <property type="molecule type" value="Genomic_DNA"/>
</dbReference>
<feature type="chain" id="PRO_5043888339" description="Ig-like domain-containing protein" evidence="4">
    <location>
        <begin position="18"/>
        <end position="476"/>
    </location>
</feature>
<comment type="caution">
    <text evidence="6">The sequence shown here is derived from an EMBL/GenBank/DDBJ whole genome shotgun (WGS) entry which is preliminary data.</text>
</comment>
<accession>A0AAV7JJ86</accession>
<dbReference type="PROSITE" id="PS50835">
    <property type="entry name" value="IG_LIKE"/>
    <property type="match status" value="3"/>
</dbReference>
<dbReference type="PANTHER" id="PTHR44427">
    <property type="entry name" value="CARCINOEMBRYONIC ANTIGEN-RELATED CELL ADHESION MOLECULE 19"/>
    <property type="match status" value="1"/>
</dbReference>